<dbReference type="InterPro" id="IPR021522">
    <property type="entry name" value="MctB"/>
</dbReference>
<evidence type="ECO:0000313" key="1">
    <source>
        <dbReference type="EMBL" id="GAA3578000.1"/>
    </source>
</evidence>
<dbReference type="RefSeq" id="WP_204912897.1">
    <property type="nucleotide sequence ID" value="NZ_BAAAYR010000006.1"/>
</dbReference>
<proteinExistence type="predicted"/>
<dbReference type="Proteomes" id="UP001500767">
    <property type="component" value="Unassembled WGS sequence"/>
</dbReference>
<comment type="caution">
    <text evidence="1">The sequence shown here is derived from an EMBL/GenBank/DDBJ whole genome shotgun (WGS) entry which is preliminary data.</text>
</comment>
<dbReference type="Pfam" id="PF11382">
    <property type="entry name" value="MctB"/>
    <property type="match status" value="1"/>
</dbReference>
<dbReference type="EMBL" id="BAAAYR010000006">
    <property type="protein sequence ID" value="GAA3578000.1"/>
    <property type="molecule type" value="Genomic_DNA"/>
</dbReference>
<name>A0ABP6Y797_9ACTN</name>
<organism evidence="1 2">
    <name type="scientific">Microlunatus spumicola</name>
    <dbReference type="NCBI Taxonomy" id="81499"/>
    <lineage>
        <taxon>Bacteria</taxon>
        <taxon>Bacillati</taxon>
        <taxon>Actinomycetota</taxon>
        <taxon>Actinomycetes</taxon>
        <taxon>Propionibacteriales</taxon>
        <taxon>Propionibacteriaceae</taxon>
        <taxon>Microlunatus</taxon>
    </lineage>
</organism>
<protein>
    <submittedName>
        <fullName evidence="1">Copper transporter</fullName>
    </submittedName>
</protein>
<sequence>MINFRYHIVSLMAVFLALAVGIAVGVTLSPSVDEGILAQAQQDRKQVTDLRNELTRRNSLDAYRSTYEQRTGQLVLAGEMPDARVSLVVMPDAPAAVVTAIGDAVAQSGGRVVSQVKVSEEVFDPDQAATVNTALADLGPLGLTEDMTPATKVGWCLSRTLGSKSTSARDDYARTVGRTLSDAGLVDVRSDIEDAAQLVIVVTAPTVVPAPATDVTTAHVQLEAGIREQGGTADRVAVVVAGPNSDGLDGTDVGAIRTTSAASSELSTVDVADLPSGVVTTVLAGKEQMLGRQGHYGALARADDALPAVPVR</sequence>
<keyword evidence="2" id="KW-1185">Reference proteome</keyword>
<reference evidence="2" key="1">
    <citation type="journal article" date="2019" name="Int. J. Syst. Evol. Microbiol.">
        <title>The Global Catalogue of Microorganisms (GCM) 10K type strain sequencing project: providing services to taxonomists for standard genome sequencing and annotation.</title>
        <authorList>
            <consortium name="The Broad Institute Genomics Platform"/>
            <consortium name="The Broad Institute Genome Sequencing Center for Infectious Disease"/>
            <person name="Wu L."/>
            <person name="Ma J."/>
        </authorList>
    </citation>
    <scope>NUCLEOTIDE SEQUENCE [LARGE SCALE GENOMIC DNA]</scope>
    <source>
        <strain evidence="2">JCM 16540</strain>
    </source>
</reference>
<accession>A0ABP6Y797</accession>
<gene>
    <name evidence="1" type="ORF">GCM10022197_39160</name>
</gene>
<evidence type="ECO:0000313" key="2">
    <source>
        <dbReference type="Proteomes" id="UP001500767"/>
    </source>
</evidence>